<dbReference type="SUPFAM" id="SSF56059">
    <property type="entry name" value="Glutathione synthetase ATP-binding domain-like"/>
    <property type="match status" value="1"/>
</dbReference>
<sequence>MSPTNARRTLLIGNPFNEYLIGDLDAFPHAKRRLGGNSSLRMAWLARPGDVVVVAQPADPAFLRYLLRLKGLGPDDVTVLVPPPGRFGTDVLTRDRLLHPEFVERARRAVEARGIEQVLPFSFEPAVAALALRLGLEKGTPGFGFLAGSGHDLLNTKSAFRSIAEGLGLPLPAGVVTRVREDAEDFASSLLAVGKPVIVKQDFHAGAHGNEILAPRPGVSQVGAPLMSVLEGPDAVRDHFDRHWERYTNRGRDYTVVEEYLEDSVPLGSEFAVADDGVVEQHGCEMRMAPVFDGIAIPGLTTPEAVLREFLDAAARLCEPVRAMGYRGLINIDGLAAPGGRVVLSEYNGRLGGTTHLHWFGENLVGPDYLTERVLVTRNKWRVPSFPETVRALERSGLAFDPVTRAGVIIACDHVRQGGAVEYCLIARDRDEALRWETRLSELFPG</sequence>
<dbReference type="OrthoDB" id="581833at2"/>
<dbReference type="GO" id="GO:0046872">
    <property type="term" value="F:metal ion binding"/>
    <property type="evidence" value="ECO:0007669"/>
    <property type="project" value="InterPro"/>
</dbReference>
<dbReference type="InterPro" id="IPR011761">
    <property type="entry name" value="ATP-grasp"/>
</dbReference>
<dbReference type="STRING" id="1935.B1H20_22565"/>
<gene>
    <name evidence="3" type="ORF">B1H20_22565</name>
</gene>
<evidence type="ECO:0000256" key="1">
    <source>
        <dbReference type="PROSITE-ProRule" id="PRU00409"/>
    </source>
</evidence>
<dbReference type="InterPro" id="IPR041356">
    <property type="entry name" value="PGM1_C"/>
</dbReference>
<dbReference type="GO" id="GO:0005524">
    <property type="term" value="F:ATP binding"/>
    <property type="evidence" value="ECO:0007669"/>
    <property type="project" value="UniProtKB-UniRule"/>
</dbReference>
<feature type="domain" description="ATP-grasp" evidence="2">
    <location>
        <begin position="161"/>
        <end position="378"/>
    </location>
</feature>
<dbReference type="RefSeq" id="WP_030295077.1">
    <property type="nucleotide sequence ID" value="NZ_CP020570.1"/>
</dbReference>
<dbReference type="EMBL" id="CP020570">
    <property type="protein sequence ID" value="ARF63852.1"/>
    <property type="molecule type" value="Genomic_DNA"/>
</dbReference>
<keyword evidence="1" id="KW-0547">Nucleotide-binding</keyword>
<evidence type="ECO:0000259" key="2">
    <source>
        <dbReference type="PROSITE" id="PS50975"/>
    </source>
</evidence>
<dbReference type="Proteomes" id="UP000192445">
    <property type="component" value="Chromosome"/>
</dbReference>
<name>A0A1V0UFW7_STRVN</name>
<keyword evidence="1" id="KW-0067">ATP-binding</keyword>
<evidence type="ECO:0000313" key="3">
    <source>
        <dbReference type="EMBL" id="ARF63852.1"/>
    </source>
</evidence>
<dbReference type="AlphaFoldDB" id="A0A1V0UFW7"/>
<protein>
    <submittedName>
        <fullName evidence="3">ATP-grasp domain-containing protein</fullName>
    </submittedName>
</protein>
<dbReference type="InterPro" id="IPR040754">
    <property type="entry name" value="PreAtp-grasp"/>
</dbReference>
<evidence type="ECO:0000313" key="4">
    <source>
        <dbReference type="Proteomes" id="UP000192445"/>
    </source>
</evidence>
<organism evidence="3 4">
    <name type="scientific">Streptomyces violaceoruber</name>
    <dbReference type="NCBI Taxonomy" id="1935"/>
    <lineage>
        <taxon>Bacteria</taxon>
        <taxon>Bacillati</taxon>
        <taxon>Actinomycetota</taxon>
        <taxon>Actinomycetes</taxon>
        <taxon>Kitasatosporales</taxon>
        <taxon>Streptomycetaceae</taxon>
        <taxon>Streptomyces</taxon>
        <taxon>Streptomyces violaceoruber group</taxon>
    </lineage>
</organism>
<dbReference type="Gene3D" id="3.30.470.20">
    <property type="entry name" value="ATP-grasp fold, B domain"/>
    <property type="match status" value="1"/>
</dbReference>
<dbReference type="Pfam" id="PF18105">
    <property type="entry name" value="PGM1_C"/>
    <property type="match status" value="1"/>
</dbReference>
<proteinExistence type="predicted"/>
<dbReference type="Pfam" id="PF18604">
    <property type="entry name" value="PreAtp-grasp"/>
    <property type="match status" value="1"/>
</dbReference>
<reference evidence="3 4" key="1">
    <citation type="submission" date="2017-03" db="EMBL/GenBank/DDBJ databases">
        <title>Complete Genome Sequence of a natural compounds producer, Streptomyces violaceus S21.</title>
        <authorList>
            <person name="Zhong C."/>
            <person name="Zhao Z."/>
            <person name="Fu J."/>
            <person name="Zong G."/>
            <person name="Qin R."/>
            <person name="Cao G."/>
        </authorList>
    </citation>
    <scope>NUCLEOTIDE SEQUENCE [LARGE SCALE GENOMIC DNA]</scope>
    <source>
        <strain evidence="3 4">S21</strain>
    </source>
</reference>
<dbReference type="PROSITE" id="PS50975">
    <property type="entry name" value="ATP_GRASP"/>
    <property type="match status" value="1"/>
</dbReference>
<accession>A0A1V0UFW7</accession>
<dbReference type="KEGG" id="svu:B1H20_22565"/>